<keyword evidence="2" id="KW-1185">Reference proteome</keyword>
<organism evidence="1 2">
    <name type="scientific">Marasmius crinis-equi</name>
    <dbReference type="NCBI Taxonomy" id="585013"/>
    <lineage>
        <taxon>Eukaryota</taxon>
        <taxon>Fungi</taxon>
        <taxon>Dikarya</taxon>
        <taxon>Basidiomycota</taxon>
        <taxon>Agaricomycotina</taxon>
        <taxon>Agaricomycetes</taxon>
        <taxon>Agaricomycetidae</taxon>
        <taxon>Agaricales</taxon>
        <taxon>Marasmiineae</taxon>
        <taxon>Marasmiaceae</taxon>
        <taxon>Marasmius</taxon>
    </lineage>
</organism>
<dbReference type="EMBL" id="JBAHYK010001064">
    <property type="protein sequence ID" value="KAL0569716.1"/>
    <property type="molecule type" value="Genomic_DNA"/>
</dbReference>
<name>A0ABR3F3C9_9AGAR</name>
<dbReference type="SUPFAM" id="SSF53335">
    <property type="entry name" value="S-adenosyl-L-methionine-dependent methyltransferases"/>
    <property type="match status" value="1"/>
</dbReference>
<sequence>MFFYLSFLRPPPLQSPPSSQIKITPQIANDLRTEPFEGSQDIYFSWSPATTATPTQNTKPAKLTTWRQENAYKEIMVPLPPNVREGQRWRLILSSTPDTRNLGIDLRAKSSLGRHPFSVMSMPILFTKFAGKNTGSGKQEQVERVYRFSRPAEGEGEGEEGEVAMKITEQTSFDLDKVRFGKIWDSGIGLSSWLTHLASSKEEARDEHSLSDRLRQIMFSSTPRKIVELGAGTGIVSLVLSALRSGFIACSPDSEQEGNSIMTTDLPSAMPLLEHNVSQNSHLFPNPRLTPQAKVLDWDQDLPEDVTTISVSGNLDIIVMADVTYNTSSFPALIRTLSRLMSLNAEDRPPFILLGYKERDAAERSLWDMAREIGIQFTQVDQVPGAGGVPIEIWIGETGTSKEKAT</sequence>
<dbReference type="InterPro" id="IPR029063">
    <property type="entry name" value="SAM-dependent_MTases_sf"/>
</dbReference>
<comment type="caution">
    <text evidence="1">The sequence shown here is derived from an EMBL/GenBank/DDBJ whole genome shotgun (WGS) entry which is preliminary data.</text>
</comment>
<dbReference type="PANTHER" id="PTHR14614:SF162">
    <property type="entry name" value="EXPRESSED PROTEIN"/>
    <property type="match status" value="1"/>
</dbReference>
<proteinExistence type="predicted"/>
<dbReference type="InterPro" id="IPR019410">
    <property type="entry name" value="Methyltransf_16"/>
</dbReference>
<dbReference type="PANTHER" id="PTHR14614">
    <property type="entry name" value="HEPATOCELLULAR CARCINOMA-ASSOCIATED ANTIGEN"/>
    <property type="match status" value="1"/>
</dbReference>
<gene>
    <name evidence="1" type="ORF">V5O48_012245</name>
</gene>
<evidence type="ECO:0000313" key="2">
    <source>
        <dbReference type="Proteomes" id="UP001465976"/>
    </source>
</evidence>
<evidence type="ECO:0008006" key="3">
    <source>
        <dbReference type="Google" id="ProtNLM"/>
    </source>
</evidence>
<dbReference type="Gene3D" id="3.40.50.150">
    <property type="entry name" value="Vaccinia Virus protein VP39"/>
    <property type="match status" value="1"/>
</dbReference>
<dbReference type="Proteomes" id="UP001465976">
    <property type="component" value="Unassembled WGS sequence"/>
</dbReference>
<accession>A0ABR3F3C9</accession>
<dbReference type="Pfam" id="PF10294">
    <property type="entry name" value="Methyltransf_16"/>
    <property type="match status" value="1"/>
</dbReference>
<reference evidence="1 2" key="1">
    <citation type="submission" date="2024-02" db="EMBL/GenBank/DDBJ databases">
        <title>A draft genome for the cacao thread blight pathogen Marasmius crinis-equi.</title>
        <authorList>
            <person name="Cohen S.P."/>
            <person name="Baruah I.K."/>
            <person name="Amoako-Attah I."/>
            <person name="Bukari Y."/>
            <person name="Meinhardt L.W."/>
            <person name="Bailey B.A."/>
        </authorList>
    </citation>
    <scope>NUCLEOTIDE SEQUENCE [LARGE SCALE GENOMIC DNA]</scope>
    <source>
        <strain evidence="1 2">GH-76</strain>
    </source>
</reference>
<evidence type="ECO:0000313" key="1">
    <source>
        <dbReference type="EMBL" id="KAL0569716.1"/>
    </source>
</evidence>
<protein>
    <recommendedName>
        <fullName evidence="3">Methyltransferase-domain-containing protein</fullName>
    </recommendedName>
</protein>